<evidence type="ECO:0000313" key="2">
    <source>
        <dbReference type="Proteomes" id="UP000499080"/>
    </source>
</evidence>
<reference evidence="1 2" key="1">
    <citation type="journal article" date="2019" name="Sci. Rep.">
        <title>Orb-weaving spider Araneus ventricosus genome elucidates the spidroin gene catalogue.</title>
        <authorList>
            <person name="Kono N."/>
            <person name="Nakamura H."/>
            <person name="Ohtoshi R."/>
            <person name="Moran D.A.P."/>
            <person name="Shinohara A."/>
            <person name="Yoshida Y."/>
            <person name="Fujiwara M."/>
            <person name="Mori M."/>
            <person name="Tomita M."/>
            <person name="Arakawa K."/>
        </authorList>
    </citation>
    <scope>NUCLEOTIDE SEQUENCE [LARGE SCALE GENOMIC DNA]</scope>
</reference>
<dbReference type="OrthoDB" id="6429252at2759"/>
<proteinExistence type="predicted"/>
<gene>
    <name evidence="1" type="ORF">AVEN_114644_1</name>
</gene>
<evidence type="ECO:0000313" key="1">
    <source>
        <dbReference type="EMBL" id="GBO28440.1"/>
    </source>
</evidence>
<accession>A0A4Y2VX31</accession>
<name>A0A4Y2VX31_ARAVE</name>
<comment type="caution">
    <text evidence="1">The sequence shown here is derived from an EMBL/GenBank/DDBJ whole genome shotgun (WGS) entry which is preliminary data.</text>
</comment>
<dbReference type="Proteomes" id="UP000499080">
    <property type="component" value="Unassembled WGS sequence"/>
</dbReference>
<organism evidence="1 2">
    <name type="scientific">Araneus ventricosus</name>
    <name type="common">Orbweaver spider</name>
    <name type="synonym">Epeira ventricosa</name>
    <dbReference type="NCBI Taxonomy" id="182803"/>
    <lineage>
        <taxon>Eukaryota</taxon>
        <taxon>Metazoa</taxon>
        <taxon>Ecdysozoa</taxon>
        <taxon>Arthropoda</taxon>
        <taxon>Chelicerata</taxon>
        <taxon>Arachnida</taxon>
        <taxon>Araneae</taxon>
        <taxon>Araneomorphae</taxon>
        <taxon>Entelegynae</taxon>
        <taxon>Araneoidea</taxon>
        <taxon>Araneidae</taxon>
        <taxon>Araneus</taxon>
    </lineage>
</organism>
<dbReference type="AlphaFoldDB" id="A0A4Y2VX31"/>
<dbReference type="EMBL" id="BGPR01051497">
    <property type="protein sequence ID" value="GBO28440.1"/>
    <property type="molecule type" value="Genomic_DNA"/>
</dbReference>
<keyword evidence="2" id="KW-1185">Reference proteome</keyword>
<protein>
    <submittedName>
        <fullName evidence="1">Uncharacterized protein</fullName>
    </submittedName>
</protein>
<sequence length="288" mass="32036">MRTRLPATATVCDRYNVSDRAARAIASALLLDFGNISVVDTSHMVDRNKARRDRSLKRSELQLHSNEKWHIARYDSIAIFSPNTGRFSALYQHKYNKLFDGKESQRAINITAVGYSRLFVVPKLNLRPNQYIDMIDWFKCDVPEPPITTDLTVEEQRIVGVFGNEEADVLAKEGSALPSETSSELFTSEIYSIHKAKANSASKNPPTHDWYAGNRPGLPLQSVGTRSAQAALARLRSGHIKSLKFIDKEKTFSSCPCSCPASPAHIINCIGASARQLWSEEGKGLVEL</sequence>